<dbReference type="SUPFAM" id="SSF52335">
    <property type="entry name" value="Methylglyoxal synthase-like"/>
    <property type="match status" value="1"/>
</dbReference>
<dbReference type="NCBIfam" id="NF002049">
    <property type="entry name" value="PRK00881.1"/>
    <property type="match status" value="1"/>
</dbReference>
<dbReference type="PIRSF" id="PIRSF000414">
    <property type="entry name" value="AICARFT_IMPCHas"/>
    <property type="match status" value="1"/>
</dbReference>
<organism evidence="10 11">
    <name type="scientific">Fodinibius salsisoli</name>
    <dbReference type="NCBI Taxonomy" id="2820877"/>
    <lineage>
        <taxon>Bacteria</taxon>
        <taxon>Pseudomonadati</taxon>
        <taxon>Balneolota</taxon>
        <taxon>Balneolia</taxon>
        <taxon>Balneolales</taxon>
        <taxon>Balneolaceae</taxon>
        <taxon>Fodinibius</taxon>
    </lineage>
</organism>
<comment type="similarity">
    <text evidence="3 8">Belongs to the PurH family.</text>
</comment>
<dbReference type="PANTHER" id="PTHR11692:SF0">
    <property type="entry name" value="BIFUNCTIONAL PURINE BIOSYNTHESIS PROTEIN ATIC"/>
    <property type="match status" value="1"/>
</dbReference>
<dbReference type="Pfam" id="PF02142">
    <property type="entry name" value="MGS"/>
    <property type="match status" value="1"/>
</dbReference>
<dbReference type="InterPro" id="IPR011607">
    <property type="entry name" value="MGS-like_dom"/>
</dbReference>
<dbReference type="GO" id="GO:0004643">
    <property type="term" value="F:phosphoribosylaminoimidazolecarboxamide formyltransferase activity"/>
    <property type="evidence" value="ECO:0007669"/>
    <property type="project" value="UniProtKB-EC"/>
</dbReference>
<keyword evidence="4 8" id="KW-0808">Transferase</keyword>
<comment type="catalytic activity">
    <reaction evidence="8">
        <text>IMP + H2O = 5-formamido-1-(5-phospho-D-ribosyl)imidazole-4-carboxamide</text>
        <dbReference type="Rhea" id="RHEA:18445"/>
        <dbReference type="ChEBI" id="CHEBI:15377"/>
        <dbReference type="ChEBI" id="CHEBI:58053"/>
        <dbReference type="ChEBI" id="CHEBI:58467"/>
        <dbReference type="EC" id="3.5.4.10"/>
    </reaction>
</comment>
<reference evidence="10 11" key="1">
    <citation type="submission" date="2021-03" db="EMBL/GenBank/DDBJ databases">
        <title>Aliifodinibius sp. nov., a new bacterium isolated from saline soil.</title>
        <authorList>
            <person name="Galisteo C."/>
            <person name="De La Haba R."/>
            <person name="Sanchez-Porro C."/>
            <person name="Ventosa A."/>
        </authorList>
    </citation>
    <scope>NUCLEOTIDE SEQUENCE [LARGE SCALE GENOMIC DNA]</scope>
    <source>
        <strain evidence="10 11">1BSP15-2V2</strain>
    </source>
</reference>
<evidence type="ECO:0000256" key="3">
    <source>
        <dbReference type="ARBA" id="ARBA00007667"/>
    </source>
</evidence>
<evidence type="ECO:0000256" key="1">
    <source>
        <dbReference type="ARBA" id="ARBA00004844"/>
    </source>
</evidence>
<dbReference type="EC" id="3.5.4.10" evidence="8"/>
<keyword evidence="5 8" id="KW-0658">Purine biosynthesis</keyword>
<dbReference type="InterPro" id="IPR036914">
    <property type="entry name" value="MGS-like_dom_sf"/>
</dbReference>
<dbReference type="PROSITE" id="PS51855">
    <property type="entry name" value="MGS"/>
    <property type="match status" value="1"/>
</dbReference>
<sequence length="526" mass="58129">MSLQPLDELPQHSLPIKRALLSVSDKTNIIPLAKALHDADVELISTGGTARTIREADIPVTDVSDITGFEECLDGRVKTLHPLIHGALLGRTSHQADVDEMKRLSIAPIELVVVNLYPFQEATADPNCTPAIATENIDIGGPTMIRASAKNFAHVCTLTAPEQYQEFIDEFKNEGKITFEKRRQWAKEAFNHTAHYDAHIANYFNELTAEEDDQPEQLNISLPKSQGLRYGENPHQKAAVYGYQDEFIDCFHGKQLSYNNFLDVDGALRLIADFQQADPTCAIFKHTVPCGIATDKNLHKAWDKAFQTDTKSPFGGIVVVNRELDLATAESIDEIFTEIIIAPSYSDDALDLLKQKKNRRLILHKKQLSSKAEKQFRSIFGGALSQDADFEVTTEDDLKVVTQREPTEKEIQDMLFAWQVVKHVKSNAIVYAKDQQTIGIGTGQTSRVEASQIAIAKAEEEGLALDGTAIASDAFFPFPDGVEAAAEAGATAVIQPGGSIRDEQVIEAANKLDLTMVFTGKRLFRH</sequence>
<evidence type="ECO:0000256" key="7">
    <source>
        <dbReference type="ARBA" id="ARBA00023268"/>
    </source>
</evidence>
<dbReference type="GO" id="GO:0003937">
    <property type="term" value="F:IMP cyclohydrolase activity"/>
    <property type="evidence" value="ECO:0007669"/>
    <property type="project" value="UniProtKB-EC"/>
</dbReference>
<dbReference type="EMBL" id="JAGGJA010000008">
    <property type="protein sequence ID" value="MCW9707756.1"/>
    <property type="molecule type" value="Genomic_DNA"/>
</dbReference>
<dbReference type="SUPFAM" id="SSF53927">
    <property type="entry name" value="Cytidine deaminase-like"/>
    <property type="match status" value="1"/>
</dbReference>
<dbReference type="Gene3D" id="3.40.140.20">
    <property type="match status" value="2"/>
</dbReference>
<dbReference type="EC" id="2.1.2.3" evidence="8"/>
<evidence type="ECO:0000256" key="2">
    <source>
        <dbReference type="ARBA" id="ARBA00004954"/>
    </source>
</evidence>
<dbReference type="InterPro" id="IPR016193">
    <property type="entry name" value="Cytidine_deaminase-like"/>
</dbReference>
<protein>
    <recommendedName>
        <fullName evidence="8">Bifunctional purine biosynthesis protein PurH</fullName>
    </recommendedName>
    <domain>
        <recommendedName>
            <fullName evidence="8">Phosphoribosylaminoimidazolecarboxamide formyltransferase</fullName>
            <ecNumber evidence="8">2.1.2.3</ecNumber>
        </recommendedName>
        <alternativeName>
            <fullName evidence="8">AICAR transformylase</fullName>
        </alternativeName>
    </domain>
    <domain>
        <recommendedName>
            <fullName evidence="8">IMP cyclohydrolase</fullName>
            <ecNumber evidence="8">3.5.4.10</ecNumber>
        </recommendedName>
        <alternativeName>
            <fullName evidence="8">ATIC</fullName>
        </alternativeName>
        <alternativeName>
            <fullName evidence="8">IMP synthase</fullName>
        </alternativeName>
        <alternativeName>
            <fullName evidence="8">Inosinicase</fullName>
        </alternativeName>
    </domain>
</protein>
<comment type="pathway">
    <text evidence="1 8">Purine metabolism; IMP biosynthesis via de novo pathway; IMP from 5-formamido-1-(5-phospho-D-ribosyl)imidazole-4-carboxamide: step 1/1.</text>
</comment>
<evidence type="ECO:0000313" key="10">
    <source>
        <dbReference type="EMBL" id="MCW9707756.1"/>
    </source>
</evidence>
<accession>A0ABT3PPH2</accession>
<dbReference type="SMART" id="SM00798">
    <property type="entry name" value="AICARFT_IMPCHas"/>
    <property type="match status" value="1"/>
</dbReference>
<comment type="catalytic activity">
    <reaction evidence="8">
        <text>(6R)-10-formyltetrahydrofolate + 5-amino-1-(5-phospho-beta-D-ribosyl)imidazole-4-carboxamide = 5-formamido-1-(5-phospho-D-ribosyl)imidazole-4-carboxamide + (6S)-5,6,7,8-tetrahydrofolate</text>
        <dbReference type="Rhea" id="RHEA:22192"/>
        <dbReference type="ChEBI" id="CHEBI:57453"/>
        <dbReference type="ChEBI" id="CHEBI:58467"/>
        <dbReference type="ChEBI" id="CHEBI:58475"/>
        <dbReference type="ChEBI" id="CHEBI:195366"/>
        <dbReference type="EC" id="2.1.2.3"/>
    </reaction>
</comment>
<dbReference type="CDD" id="cd01421">
    <property type="entry name" value="IMPCH"/>
    <property type="match status" value="1"/>
</dbReference>
<keyword evidence="6 8" id="KW-0378">Hydrolase</keyword>
<proteinExistence type="inferred from homology"/>
<dbReference type="InterPro" id="IPR002695">
    <property type="entry name" value="PurH-like"/>
</dbReference>
<comment type="pathway">
    <text evidence="2 8">Purine metabolism; IMP biosynthesis via de novo pathway; 5-formamido-1-(5-phospho-D-ribosyl)imidazole-4-carboxamide from 5-amino-1-(5-phospho-D-ribosyl)imidazole-4-carboxamide (10-formyl THF route): step 1/1.</text>
</comment>
<evidence type="ECO:0000313" key="11">
    <source>
        <dbReference type="Proteomes" id="UP001207918"/>
    </source>
</evidence>
<dbReference type="SMART" id="SM00851">
    <property type="entry name" value="MGS"/>
    <property type="match status" value="1"/>
</dbReference>
<evidence type="ECO:0000256" key="4">
    <source>
        <dbReference type="ARBA" id="ARBA00022679"/>
    </source>
</evidence>
<keyword evidence="7 8" id="KW-0511">Multifunctional enzyme</keyword>
<evidence type="ECO:0000256" key="6">
    <source>
        <dbReference type="ARBA" id="ARBA00022801"/>
    </source>
</evidence>
<dbReference type="RefSeq" id="WP_265766546.1">
    <property type="nucleotide sequence ID" value="NZ_JAGGJA010000008.1"/>
</dbReference>
<name>A0ABT3PPH2_9BACT</name>
<dbReference type="InterPro" id="IPR024051">
    <property type="entry name" value="AICAR_Tfase_dup_dom_sf"/>
</dbReference>
<dbReference type="PANTHER" id="PTHR11692">
    <property type="entry name" value="BIFUNCTIONAL PURINE BIOSYNTHESIS PROTEIN PURH"/>
    <property type="match status" value="1"/>
</dbReference>
<comment type="caution">
    <text evidence="10">The sequence shown here is derived from an EMBL/GenBank/DDBJ whole genome shotgun (WGS) entry which is preliminary data.</text>
</comment>
<evidence type="ECO:0000259" key="9">
    <source>
        <dbReference type="PROSITE" id="PS51855"/>
    </source>
</evidence>
<keyword evidence="11" id="KW-1185">Reference proteome</keyword>
<evidence type="ECO:0000256" key="8">
    <source>
        <dbReference type="HAMAP-Rule" id="MF_00139"/>
    </source>
</evidence>
<gene>
    <name evidence="8 10" type="primary">purH</name>
    <name evidence="10" type="ORF">J6I44_12885</name>
</gene>
<dbReference type="NCBIfam" id="TIGR00355">
    <property type="entry name" value="purH"/>
    <property type="match status" value="1"/>
</dbReference>
<dbReference type="Pfam" id="PF01808">
    <property type="entry name" value="AICARFT_IMPCHas"/>
    <property type="match status" value="1"/>
</dbReference>
<feature type="domain" description="MGS-like" evidence="9">
    <location>
        <begin position="7"/>
        <end position="159"/>
    </location>
</feature>
<dbReference type="Proteomes" id="UP001207918">
    <property type="component" value="Unassembled WGS sequence"/>
</dbReference>
<comment type="domain">
    <text evidence="8">The IMP cyclohydrolase activity resides in the N-terminal region.</text>
</comment>
<dbReference type="HAMAP" id="MF_00139">
    <property type="entry name" value="PurH"/>
    <property type="match status" value="1"/>
</dbReference>
<dbReference type="Gene3D" id="3.40.50.1380">
    <property type="entry name" value="Methylglyoxal synthase-like domain"/>
    <property type="match status" value="1"/>
</dbReference>
<evidence type="ECO:0000256" key="5">
    <source>
        <dbReference type="ARBA" id="ARBA00022755"/>
    </source>
</evidence>